<feature type="region of interest" description="Disordered" evidence="2">
    <location>
        <begin position="479"/>
        <end position="506"/>
    </location>
</feature>
<dbReference type="SMART" id="SM00471">
    <property type="entry name" value="HDc"/>
    <property type="match status" value="1"/>
</dbReference>
<feature type="region of interest" description="Disordered" evidence="2">
    <location>
        <begin position="609"/>
        <end position="639"/>
    </location>
</feature>
<dbReference type="SUPFAM" id="SSF109604">
    <property type="entry name" value="HD-domain/PDEase-like"/>
    <property type="match status" value="1"/>
</dbReference>
<keyword evidence="5" id="KW-1185">Reference proteome</keyword>
<feature type="domain" description="HD" evidence="3">
    <location>
        <begin position="206"/>
        <end position="333"/>
    </location>
</feature>
<organism evidence="4 5">
    <name type="scientific">Nannochloropsis gaditana</name>
    <dbReference type="NCBI Taxonomy" id="72520"/>
    <lineage>
        <taxon>Eukaryota</taxon>
        <taxon>Sar</taxon>
        <taxon>Stramenopiles</taxon>
        <taxon>Ochrophyta</taxon>
        <taxon>Eustigmatophyceae</taxon>
        <taxon>Eustigmatales</taxon>
        <taxon>Monodopsidaceae</taxon>
        <taxon>Nannochloropsis</taxon>
    </lineage>
</organism>
<dbReference type="PANTHER" id="PTHR43061">
    <property type="entry name" value="GTP DIPHOSPHOKINASE RSH1, CHLOROPLASTIC-RELATED"/>
    <property type="match status" value="1"/>
</dbReference>
<evidence type="ECO:0000256" key="1">
    <source>
        <dbReference type="ARBA" id="ARBA00007476"/>
    </source>
</evidence>
<dbReference type="OrthoDB" id="430679at2759"/>
<dbReference type="Gene3D" id="1.10.3210.10">
    <property type="entry name" value="Hypothetical protein af1432"/>
    <property type="match status" value="1"/>
</dbReference>
<dbReference type="InterPro" id="IPR003607">
    <property type="entry name" value="HD/PDEase_dom"/>
</dbReference>
<protein>
    <submittedName>
        <fullName evidence="4">Ppgpp synthetase</fullName>
    </submittedName>
</protein>
<gene>
    <name evidence="4" type="ORF">Naga_100022g11</name>
</gene>
<dbReference type="SUPFAM" id="SSF81301">
    <property type="entry name" value="Nucleotidyltransferase"/>
    <property type="match status" value="1"/>
</dbReference>
<dbReference type="Pfam" id="PF13328">
    <property type="entry name" value="HD_4"/>
    <property type="match status" value="1"/>
</dbReference>
<dbReference type="Proteomes" id="UP000019335">
    <property type="component" value="Chromosome 2"/>
</dbReference>
<feature type="region of interest" description="Disordered" evidence="2">
    <location>
        <begin position="1014"/>
        <end position="1038"/>
    </location>
</feature>
<feature type="region of interest" description="Disordered" evidence="2">
    <location>
        <begin position="269"/>
        <end position="288"/>
    </location>
</feature>
<dbReference type="EMBL" id="AZIL01000117">
    <property type="protein sequence ID" value="EWM29759.1"/>
    <property type="molecule type" value="Genomic_DNA"/>
</dbReference>
<feature type="compositionally biased region" description="Low complexity" evidence="2">
    <location>
        <begin position="623"/>
        <end position="639"/>
    </location>
</feature>
<evidence type="ECO:0000313" key="4">
    <source>
        <dbReference type="EMBL" id="EWM29759.1"/>
    </source>
</evidence>
<evidence type="ECO:0000256" key="2">
    <source>
        <dbReference type="SAM" id="MobiDB-lite"/>
    </source>
</evidence>
<evidence type="ECO:0000259" key="3">
    <source>
        <dbReference type="PROSITE" id="PS51831"/>
    </source>
</evidence>
<name>W7U9X9_9STRA</name>
<accession>W7U9X9</accession>
<feature type="region of interest" description="Disordered" evidence="2">
    <location>
        <begin position="98"/>
        <end position="117"/>
    </location>
</feature>
<dbReference type="InterPro" id="IPR043519">
    <property type="entry name" value="NT_sf"/>
</dbReference>
<evidence type="ECO:0000313" key="5">
    <source>
        <dbReference type="Proteomes" id="UP000019335"/>
    </source>
</evidence>
<reference evidence="4 5" key="1">
    <citation type="journal article" date="2014" name="Mol. Plant">
        <title>Chromosome Scale Genome Assembly and Transcriptome Profiling of Nannochloropsis gaditana in Nitrogen Depletion.</title>
        <authorList>
            <person name="Corteggiani Carpinelli E."/>
            <person name="Telatin A."/>
            <person name="Vitulo N."/>
            <person name="Forcato C."/>
            <person name="D'Angelo M."/>
            <person name="Schiavon R."/>
            <person name="Vezzi A."/>
            <person name="Giacometti G.M."/>
            <person name="Morosinotto T."/>
            <person name="Valle G."/>
        </authorList>
    </citation>
    <scope>NUCLEOTIDE SEQUENCE [LARGE SCALE GENOMIC DNA]</scope>
    <source>
        <strain evidence="4 5">B-31</strain>
    </source>
</reference>
<proteinExistence type="inferred from homology"/>
<comment type="caution">
    <text evidence="4">The sequence shown here is derived from an EMBL/GenBank/DDBJ whole genome shotgun (WGS) entry which is preliminary data.</text>
</comment>
<dbReference type="FunFam" id="1.10.3210.10:FF:000001">
    <property type="entry name" value="GTP pyrophosphokinase RelA"/>
    <property type="match status" value="1"/>
</dbReference>
<dbReference type="PROSITE" id="PS51831">
    <property type="entry name" value="HD"/>
    <property type="match status" value="1"/>
</dbReference>
<dbReference type="AlphaFoldDB" id="W7U9X9"/>
<dbReference type="Gene3D" id="3.30.460.10">
    <property type="entry name" value="Beta Polymerase, domain 2"/>
    <property type="match status" value="1"/>
</dbReference>
<sequence length="1087" mass="117301">MGQRDARWRKKSRSLLRTLKYLTLVAVAHLNVKAFQLRSVLPSSTVCSQHFGPAPTAMWHERLLHAHVHVRQPSSSLSKDRPQTAMYASSFDLESLLRLPKDPAPSPRPSTSSASSAQDTVIAAVASAAECERVIDRLERGLSKLKMIHGWCISPADAAFLDKTREELKPLVNYLPGRDDQAKIETALQVAYHAHMGQVRRSGEPFVRHPIEVAKILTELRMDADSIAAGLLHDTVEDTPVSVADIQAVFGAAVRRLVEGETKVSKLPKRLSRAGASEQVGASGAGGVGGADAAEVAPPLTDDQLANLLHLLMAMAQDFRVLVVKLADRLHNMRTLGFMSPTKQEKIARETLDVYVPLARKLGVWRLKTELEDLAFKTLHAPEHAAMTRALDTRRELLASLHTNRFGSRRLSMTAALTEALPRLLKSRGALKGHDVTVRLESKQPYQLFARDTAVEGAIDTQPDLLTLKVVVSSEHVAGPSSWSEGAPYTSQSPSSASQPRRRDRRDLKADRALCMMVLEEIQTELRSPSSHSRVRDYISFPLDNGYQALHDELRVPGFPFPLEVHVNTDWMEQVAQYGLLALWDGPASATEASLDATYIAQEPVAQLKEQHETHAPNQRLQSSAVSAEGASGSASAGDSATAVPLELGWLQSLSAQTKRVVRDKPSMTAQQLIGTLQEQLAVKRLVLTSDGNVLSLDVPQGKAGVTVRDAAAAQLSGATASIAERSSESSLTGSLQQLEVAGASVNGQPVSLSRPLLTGDVVDFVYRAKGDREDSRAAWSSASERKDKEALWIWQAPLFVWPWCLIGNADSSSSSRSSSSSSKSGADLLSNKVWGVSTRSRQKGFGQVKLKDTESVWDSGEIIWLRECELRHGRLSLGALAYGMAHTLVAALGASGMEWGMGDVGLDLTAAAASTISLEGSGAERICMDVASAACTGAATNWLRFAPWVATAFPPLSSLECFQMVSLVGAGEVLGGIVPETVAFNMRYQDMRRRRRAGENFLDLSSEEASLEAAARGHSDDSAMSGSGDRDGRGEGLQVQQSGLVGGNSALLTRTIPLGWLKEQERLLGRLGMVTTAGLALFGALG</sequence>
<dbReference type="PANTHER" id="PTHR43061:SF1">
    <property type="entry name" value="GTP DIPHOSPHOKINASE RSH1, CHLOROPLASTIC-RELATED"/>
    <property type="match status" value="1"/>
</dbReference>
<comment type="similarity">
    <text evidence="1">Belongs to the RelA/SpoT family.</text>
</comment>
<dbReference type="InterPro" id="IPR006674">
    <property type="entry name" value="HD_domain"/>
</dbReference>
<dbReference type="CDD" id="cd00077">
    <property type="entry name" value="HDc"/>
    <property type="match status" value="1"/>
</dbReference>